<dbReference type="Pfam" id="PF11304">
    <property type="entry name" value="DUF3106"/>
    <property type="match status" value="1"/>
</dbReference>
<comment type="caution">
    <text evidence="1">The sequence shown here is derived from an EMBL/GenBank/DDBJ whole genome shotgun (WGS) entry which is preliminary data.</text>
</comment>
<dbReference type="Proteomes" id="UP000567293">
    <property type="component" value="Unassembled WGS sequence"/>
</dbReference>
<name>A0A7V8SWU0_9BACT</name>
<accession>A0A7V8SWU0</accession>
<organism evidence="1 2">
    <name type="scientific">Candidatus Acidiferrum panamense</name>
    <dbReference type="NCBI Taxonomy" id="2741543"/>
    <lineage>
        <taxon>Bacteria</taxon>
        <taxon>Pseudomonadati</taxon>
        <taxon>Acidobacteriota</taxon>
        <taxon>Terriglobia</taxon>
        <taxon>Candidatus Acidiferrales</taxon>
        <taxon>Candidatus Acidiferrum</taxon>
    </lineage>
</organism>
<sequence>QQQEMRDRARVWAKLTPEQQNHIRNDVLPAWKQLPPARRTAIKSRLNVLQNMPESARNQHLNDPNFTRGMSEQDKAMLRDLSHMHVGAPDPPGE</sequence>
<keyword evidence="2" id="KW-1185">Reference proteome</keyword>
<evidence type="ECO:0000313" key="2">
    <source>
        <dbReference type="Proteomes" id="UP000567293"/>
    </source>
</evidence>
<dbReference type="InterPro" id="IPR021455">
    <property type="entry name" value="DUF3106"/>
</dbReference>
<gene>
    <name evidence="1" type="ORF">HRJ53_09925</name>
</gene>
<feature type="non-terminal residue" evidence="1">
    <location>
        <position position="1"/>
    </location>
</feature>
<reference evidence="1" key="1">
    <citation type="submission" date="2020-06" db="EMBL/GenBank/DDBJ databases">
        <title>Legume-microbial interactions unlock mineral nutrients during tropical forest succession.</title>
        <authorList>
            <person name="Epihov D.Z."/>
        </authorList>
    </citation>
    <scope>NUCLEOTIDE SEQUENCE [LARGE SCALE GENOMIC DNA]</scope>
    <source>
        <strain evidence="1">Pan2503</strain>
    </source>
</reference>
<dbReference type="EMBL" id="JACDQQ010000955">
    <property type="protein sequence ID" value="MBA0085304.1"/>
    <property type="molecule type" value="Genomic_DNA"/>
</dbReference>
<proteinExistence type="predicted"/>
<protein>
    <submittedName>
        <fullName evidence="1">DUF3106 domain-containing protein</fullName>
    </submittedName>
</protein>
<dbReference type="AlphaFoldDB" id="A0A7V8SWU0"/>
<evidence type="ECO:0000313" key="1">
    <source>
        <dbReference type="EMBL" id="MBA0085304.1"/>
    </source>
</evidence>